<proteinExistence type="predicted"/>
<dbReference type="RefSeq" id="WP_368847798.1">
    <property type="nucleotide sequence ID" value="NZ_CP194411.1"/>
</dbReference>
<dbReference type="Proteomes" id="UP001559623">
    <property type="component" value="Unassembled WGS sequence"/>
</dbReference>
<accession>A0ABV3X7B2</accession>
<keyword evidence="2" id="KW-1185">Reference proteome</keyword>
<reference evidence="1 2" key="1">
    <citation type="submission" date="2023-04" db="EMBL/GenBank/DDBJ databases">
        <title>Genome Sequence of Selenomonas sputigena ATCC 33150.</title>
        <authorList>
            <person name="Miller D.P."/>
            <person name="Anvari S."/>
            <person name="Polson S.W."/>
            <person name="Macdonald M."/>
            <person name="Mcdowell J.V."/>
        </authorList>
    </citation>
    <scope>NUCLEOTIDE SEQUENCE [LARGE SCALE GENOMIC DNA]</scope>
    <source>
        <strain evidence="1 2">ATCC 33150</strain>
    </source>
</reference>
<comment type="caution">
    <text evidence="1">The sequence shown here is derived from an EMBL/GenBank/DDBJ whole genome shotgun (WGS) entry which is preliminary data.</text>
</comment>
<evidence type="ECO:0000313" key="2">
    <source>
        <dbReference type="Proteomes" id="UP001559623"/>
    </source>
</evidence>
<name>A0ABV3X7B2_9FIRM</name>
<protein>
    <submittedName>
        <fullName evidence="1">Uncharacterized protein</fullName>
    </submittedName>
</protein>
<evidence type="ECO:0000313" key="1">
    <source>
        <dbReference type="EMBL" id="MEX5286082.1"/>
    </source>
</evidence>
<gene>
    <name evidence="1" type="ORF">QCO44_10645</name>
</gene>
<organism evidence="1 2">
    <name type="scientific">Selenomonas sputigena</name>
    <dbReference type="NCBI Taxonomy" id="69823"/>
    <lineage>
        <taxon>Bacteria</taxon>
        <taxon>Bacillati</taxon>
        <taxon>Bacillota</taxon>
        <taxon>Negativicutes</taxon>
        <taxon>Selenomonadales</taxon>
        <taxon>Selenomonadaceae</taxon>
        <taxon>Selenomonas</taxon>
    </lineage>
</organism>
<sequence length="208" mass="23236">MLVGNVVCSVAFYCQRCGKIHVHDVPYFLGTKRFVLHCESCAHEQAVFVRQEKSRLEIRVACVACGREHAVSYRFSQLKRMRLEKVYCSQDHFELGYIGQRRFIEELLAFSQSEFEALHPAEGTNFIGKQQILLEAVNRVHEFAAAGEIVCPCGSHDFIAQVHGNSVLLECVSCGSHAILPAESAEDLRHLVHGGDIGFLAPALHGKR</sequence>
<dbReference type="EMBL" id="JARVLH010000007">
    <property type="protein sequence ID" value="MEX5286082.1"/>
    <property type="molecule type" value="Genomic_DNA"/>
</dbReference>